<sequence length="34" mass="3815">MITHALVCTNILTKPPILAILNYRSSVLEECFLP</sequence>
<dbReference type="AlphaFoldDB" id="A0A381YR63"/>
<evidence type="ECO:0000313" key="1">
    <source>
        <dbReference type="EMBL" id="SVA79508.1"/>
    </source>
</evidence>
<protein>
    <submittedName>
        <fullName evidence="1">Uncharacterized protein</fullName>
    </submittedName>
</protein>
<accession>A0A381YR63</accession>
<gene>
    <name evidence="1" type="ORF">METZ01_LOCUS132362</name>
</gene>
<organism evidence="1">
    <name type="scientific">marine metagenome</name>
    <dbReference type="NCBI Taxonomy" id="408172"/>
    <lineage>
        <taxon>unclassified sequences</taxon>
        <taxon>metagenomes</taxon>
        <taxon>ecological metagenomes</taxon>
    </lineage>
</organism>
<reference evidence="1" key="1">
    <citation type="submission" date="2018-05" db="EMBL/GenBank/DDBJ databases">
        <authorList>
            <person name="Lanie J.A."/>
            <person name="Ng W.-L."/>
            <person name="Kazmierczak K.M."/>
            <person name="Andrzejewski T.M."/>
            <person name="Davidsen T.M."/>
            <person name="Wayne K.J."/>
            <person name="Tettelin H."/>
            <person name="Glass J.I."/>
            <person name="Rusch D."/>
            <person name="Podicherti R."/>
            <person name="Tsui H.-C.T."/>
            <person name="Winkler M.E."/>
        </authorList>
    </citation>
    <scope>NUCLEOTIDE SEQUENCE</scope>
</reference>
<dbReference type="EMBL" id="UINC01018856">
    <property type="protein sequence ID" value="SVA79508.1"/>
    <property type="molecule type" value="Genomic_DNA"/>
</dbReference>
<proteinExistence type="predicted"/>
<name>A0A381YR63_9ZZZZ</name>